<evidence type="ECO:0000313" key="2">
    <source>
        <dbReference type="Proteomes" id="UP000237000"/>
    </source>
</evidence>
<dbReference type="AlphaFoldDB" id="A0A2P5EP14"/>
<comment type="caution">
    <text evidence="1">The sequence shown here is derived from an EMBL/GenBank/DDBJ whole genome shotgun (WGS) entry which is preliminary data.</text>
</comment>
<gene>
    <name evidence="1" type="ORF">TorRG33x02_169230</name>
</gene>
<evidence type="ECO:0000313" key="1">
    <source>
        <dbReference type="EMBL" id="PON87287.1"/>
    </source>
</evidence>
<organism evidence="1 2">
    <name type="scientific">Trema orientale</name>
    <name type="common">Charcoal tree</name>
    <name type="synonym">Celtis orientalis</name>
    <dbReference type="NCBI Taxonomy" id="63057"/>
    <lineage>
        <taxon>Eukaryota</taxon>
        <taxon>Viridiplantae</taxon>
        <taxon>Streptophyta</taxon>
        <taxon>Embryophyta</taxon>
        <taxon>Tracheophyta</taxon>
        <taxon>Spermatophyta</taxon>
        <taxon>Magnoliopsida</taxon>
        <taxon>eudicotyledons</taxon>
        <taxon>Gunneridae</taxon>
        <taxon>Pentapetalae</taxon>
        <taxon>rosids</taxon>
        <taxon>fabids</taxon>
        <taxon>Rosales</taxon>
        <taxon>Cannabaceae</taxon>
        <taxon>Trema</taxon>
    </lineage>
</organism>
<accession>A0A2P5EP14</accession>
<reference evidence="2" key="1">
    <citation type="submission" date="2016-06" db="EMBL/GenBank/DDBJ databases">
        <title>Parallel loss of symbiosis genes in relatives of nitrogen-fixing non-legume Parasponia.</title>
        <authorList>
            <person name="Van Velzen R."/>
            <person name="Holmer R."/>
            <person name="Bu F."/>
            <person name="Rutten L."/>
            <person name="Van Zeijl A."/>
            <person name="Liu W."/>
            <person name="Santuari L."/>
            <person name="Cao Q."/>
            <person name="Sharma T."/>
            <person name="Shen D."/>
            <person name="Roswanjaya Y."/>
            <person name="Wardhani T."/>
            <person name="Kalhor M.S."/>
            <person name="Jansen J."/>
            <person name="Van den Hoogen J."/>
            <person name="Gungor B."/>
            <person name="Hartog M."/>
            <person name="Hontelez J."/>
            <person name="Verver J."/>
            <person name="Yang W.-C."/>
            <person name="Schijlen E."/>
            <person name="Repin R."/>
            <person name="Schilthuizen M."/>
            <person name="Schranz E."/>
            <person name="Heidstra R."/>
            <person name="Miyata K."/>
            <person name="Fedorova E."/>
            <person name="Kohlen W."/>
            <person name="Bisseling T."/>
            <person name="Smit S."/>
            <person name="Geurts R."/>
        </authorList>
    </citation>
    <scope>NUCLEOTIDE SEQUENCE [LARGE SCALE GENOMIC DNA]</scope>
    <source>
        <strain evidence="2">cv. RG33-2</strain>
    </source>
</reference>
<feature type="non-terminal residue" evidence="1">
    <location>
        <position position="1"/>
    </location>
</feature>
<dbReference type="OrthoDB" id="10286017at2759"/>
<keyword evidence="2" id="KW-1185">Reference proteome</keyword>
<protein>
    <submittedName>
        <fullName evidence="1">Uncharacterized protein</fullName>
    </submittedName>
</protein>
<sequence length="105" mass="12253">YVRKREQNQRLGHESWCVGQIGLIWEDKLAYIGPQAEIHDAIHQQEVNCVAQPNDAVEQLSNRRVGILVKVDQYVHHCRVPIQKVPEESNRKVNDYADRHGYPDR</sequence>
<dbReference type="Proteomes" id="UP000237000">
    <property type="component" value="Unassembled WGS sequence"/>
</dbReference>
<proteinExistence type="predicted"/>
<dbReference type="EMBL" id="JXTC01000119">
    <property type="protein sequence ID" value="PON87287.1"/>
    <property type="molecule type" value="Genomic_DNA"/>
</dbReference>
<dbReference type="InParanoid" id="A0A2P5EP14"/>
<name>A0A2P5EP14_TREOI</name>